<organism evidence="2 3">
    <name type="scientific">Sesamum angolense</name>
    <dbReference type="NCBI Taxonomy" id="2727404"/>
    <lineage>
        <taxon>Eukaryota</taxon>
        <taxon>Viridiplantae</taxon>
        <taxon>Streptophyta</taxon>
        <taxon>Embryophyta</taxon>
        <taxon>Tracheophyta</taxon>
        <taxon>Spermatophyta</taxon>
        <taxon>Magnoliopsida</taxon>
        <taxon>eudicotyledons</taxon>
        <taxon>Gunneridae</taxon>
        <taxon>Pentapetalae</taxon>
        <taxon>asterids</taxon>
        <taxon>lamiids</taxon>
        <taxon>Lamiales</taxon>
        <taxon>Pedaliaceae</taxon>
        <taxon>Sesamum</taxon>
    </lineage>
</organism>
<reference evidence="2" key="2">
    <citation type="journal article" date="2024" name="Plant">
        <title>Genomic evolution and insights into agronomic trait innovations of Sesamum species.</title>
        <authorList>
            <person name="Miao H."/>
            <person name="Wang L."/>
            <person name="Qu L."/>
            <person name="Liu H."/>
            <person name="Sun Y."/>
            <person name="Le M."/>
            <person name="Wang Q."/>
            <person name="Wei S."/>
            <person name="Zheng Y."/>
            <person name="Lin W."/>
            <person name="Duan Y."/>
            <person name="Cao H."/>
            <person name="Xiong S."/>
            <person name="Wang X."/>
            <person name="Wei L."/>
            <person name="Li C."/>
            <person name="Ma Q."/>
            <person name="Ju M."/>
            <person name="Zhao R."/>
            <person name="Li G."/>
            <person name="Mu C."/>
            <person name="Tian Q."/>
            <person name="Mei H."/>
            <person name="Zhang T."/>
            <person name="Gao T."/>
            <person name="Zhang H."/>
        </authorList>
    </citation>
    <scope>NUCLEOTIDE SEQUENCE</scope>
    <source>
        <strain evidence="2">K16</strain>
    </source>
</reference>
<dbReference type="AlphaFoldDB" id="A0AAE1T8B9"/>
<feature type="transmembrane region" description="Helical" evidence="1">
    <location>
        <begin position="51"/>
        <end position="74"/>
    </location>
</feature>
<feature type="transmembrane region" description="Helical" evidence="1">
    <location>
        <begin position="116"/>
        <end position="133"/>
    </location>
</feature>
<keyword evidence="3" id="KW-1185">Reference proteome</keyword>
<sequence>MDSDNCSQYCYTAFDWNDICSRHYSTSDDWYSTSDFDKFVQDNLDSPMPWIGMYVAAASALCSVAMIVDAISGFRSRKFWLPCKYFSLNAFSLTVLAVAMKLPVDFTSNTRAPHDKLARICSLVFMATAMGNFMTSLGSMENNDIVLNLSALGILVVTIAGNVCIHIAR</sequence>
<proteinExistence type="predicted"/>
<keyword evidence="1" id="KW-1133">Transmembrane helix</keyword>
<keyword evidence="1" id="KW-0812">Transmembrane</keyword>
<comment type="caution">
    <text evidence="2">The sequence shown here is derived from an EMBL/GenBank/DDBJ whole genome shotgun (WGS) entry which is preliminary data.</text>
</comment>
<protein>
    <submittedName>
        <fullName evidence="2">Uncharacterized protein</fullName>
    </submittedName>
</protein>
<dbReference type="PANTHER" id="PTHR35307">
    <property type="entry name" value="PROTEIN, PUTATIVE-RELATED"/>
    <property type="match status" value="1"/>
</dbReference>
<evidence type="ECO:0000313" key="2">
    <source>
        <dbReference type="EMBL" id="KAK4383057.1"/>
    </source>
</evidence>
<feature type="transmembrane region" description="Helical" evidence="1">
    <location>
        <begin position="145"/>
        <end position="168"/>
    </location>
</feature>
<keyword evidence="1" id="KW-0472">Membrane</keyword>
<name>A0AAE1T8B9_9LAMI</name>
<dbReference type="PANTHER" id="PTHR35307:SF3">
    <property type="entry name" value="DUF4220 DOMAIN-CONTAINING PROTEIN"/>
    <property type="match status" value="1"/>
</dbReference>
<gene>
    <name evidence="2" type="ORF">Sango_2813500</name>
</gene>
<feature type="transmembrane region" description="Helical" evidence="1">
    <location>
        <begin position="86"/>
        <end position="104"/>
    </location>
</feature>
<accession>A0AAE1T8B9</accession>
<evidence type="ECO:0000313" key="3">
    <source>
        <dbReference type="Proteomes" id="UP001289374"/>
    </source>
</evidence>
<dbReference type="Proteomes" id="UP001289374">
    <property type="component" value="Unassembled WGS sequence"/>
</dbReference>
<evidence type="ECO:0000256" key="1">
    <source>
        <dbReference type="SAM" id="Phobius"/>
    </source>
</evidence>
<reference evidence="2" key="1">
    <citation type="submission" date="2020-06" db="EMBL/GenBank/DDBJ databases">
        <authorList>
            <person name="Li T."/>
            <person name="Hu X."/>
            <person name="Zhang T."/>
            <person name="Song X."/>
            <person name="Zhang H."/>
            <person name="Dai N."/>
            <person name="Sheng W."/>
            <person name="Hou X."/>
            <person name="Wei L."/>
        </authorList>
    </citation>
    <scope>NUCLEOTIDE SEQUENCE</scope>
    <source>
        <strain evidence="2">K16</strain>
        <tissue evidence="2">Leaf</tissue>
    </source>
</reference>
<dbReference type="EMBL" id="JACGWL010000617">
    <property type="protein sequence ID" value="KAK4383057.1"/>
    <property type="molecule type" value="Genomic_DNA"/>
</dbReference>